<keyword evidence="11" id="KW-0067">ATP-binding</keyword>
<keyword evidence="8" id="KW-0547">Nucleotide-binding</keyword>
<evidence type="ECO:0000256" key="15">
    <source>
        <dbReference type="ARBA" id="ARBA00022918"/>
    </source>
</evidence>
<protein>
    <recommendedName>
        <fullName evidence="21">Integrase catalytic domain-containing protein</fullName>
    </recommendedName>
</protein>
<comment type="catalytic activity">
    <reaction evidence="19">
        <text>DNA(n) + a 2'-deoxyribonucleoside 5'-triphosphate = DNA(n+1) + diphosphate</text>
        <dbReference type="Rhea" id="RHEA:22508"/>
        <dbReference type="Rhea" id="RHEA-COMP:17339"/>
        <dbReference type="Rhea" id="RHEA-COMP:17340"/>
        <dbReference type="ChEBI" id="CHEBI:33019"/>
        <dbReference type="ChEBI" id="CHEBI:61560"/>
        <dbReference type="ChEBI" id="CHEBI:173112"/>
        <dbReference type="EC" id="2.7.7.49"/>
    </reaction>
</comment>
<dbReference type="GO" id="GO:0005634">
    <property type="term" value="C:nucleus"/>
    <property type="evidence" value="ECO:0007669"/>
    <property type="project" value="UniProtKB-ARBA"/>
</dbReference>
<evidence type="ECO:0000313" key="23">
    <source>
        <dbReference type="Proteomes" id="UP000765509"/>
    </source>
</evidence>
<keyword evidence="4" id="KW-0645">Protease</keyword>
<keyword evidence="15" id="KW-0695">RNA-directed DNA polymerase</keyword>
<evidence type="ECO:0000256" key="7">
    <source>
        <dbReference type="ARBA" id="ARBA00022723"/>
    </source>
</evidence>
<evidence type="ECO:0000256" key="18">
    <source>
        <dbReference type="ARBA" id="ARBA00023172"/>
    </source>
</evidence>
<keyword evidence="5" id="KW-0548">Nucleotidyltransferase</keyword>
<evidence type="ECO:0000256" key="5">
    <source>
        <dbReference type="ARBA" id="ARBA00022695"/>
    </source>
</evidence>
<keyword evidence="23" id="KW-1185">Reference proteome</keyword>
<dbReference type="PROSITE" id="PS50994">
    <property type="entry name" value="INTEGRASE"/>
    <property type="match status" value="1"/>
</dbReference>
<keyword evidence="2" id="KW-0815">Transposition</keyword>
<sequence>MQPTTNQIVIYCGSRHHMLNNIKFFANHPRMIRSKVETGDSQSCLMAIGIGKAVLSCNCKTLKLKNCLFVPSLKCNLISIKRLIYINYELPTVLLTTIEKHPWHNRLGHPAASVLKNLGLPNIKTPCLICEINKAHQLPFNHDFAPVHNPMDSVHIGLVGPITLASVSGFKYLLMIVDQSSSLKIMKFLKRKSESFDPFFIAKNFMENQKNRTMKKLTSDWGGEFVKEKFKKLAEDCGFIHMLSPPNTPEYNGYAERFNQITLEKARCLMSMANLPNQYWAEAVNTSIFLSNLSPTP</sequence>
<evidence type="ECO:0000256" key="8">
    <source>
        <dbReference type="ARBA" id="ARBA00022741"/>
    </source>
</evidence>
<evidence type="ECO:0000256" key="14">
    <source>
        <dbReference type="ARBA" id="ARBA00022908"/>
    </source>
</evidence>
<evidence type="ECO:0000313" key="22">
    <source>
        <dbReference type="EMBL" id="MBW0581681.1"/>
    </source>
</evidence>
<keyword evidence="18" id="KW-0233">DNA recombination</keyword>
<dbReference type="GO" id="GO:0032196">
    <property type="term" value="P:transposition"/>
    <property type="evidence" value="ECO:0007669"/>
    <property type="project" value="UniProtKB-KW"/>
</dbReference>
<evidence type="ECO:0000256" key="1">
    <source>
        <dbReference type="ARBA" id="ARBA00002180"/>
    </source>
</evidence>
<dbReference type="InterPro" id="IPR054722">
    <property type="entry name" value="PolX-like_BBD"/>
</dbReference>
<evidence type="ECO:0000256" key="9">
    <source>
        <dbReference type="ARBA" id="ARBA00022759"/>
    </source>
</evidence>
<dbReference type="Pfam" id="PF22936">
    <property type="entry name" value="Pol_BBD"/>
    <property type="match status" value="1"/>
</dbReference>
<gene>
    <name evidence="22" type="ORF">O181_121396</name>
</gene>
<evidence type="ECO:0000256" key="20">
    <source>
        <dbReference type="ARBA" id="ARBA00049244"/>
    </source>
</evidence>
<evidence type="ECO:0000256" key="12">
    <source>
        <dbReference type="ARBA" id="ARBA00022842"/>
    </source>
</evidence>
<dbReference type="GO" id="GO:0015074">
    <property type="term" value="P:DNA integration"/>
    <property type="evidence" value="ECO:0007669"/>
    <property type="project" value="UniProtKB-KW"/>
</dbReference>
<dbReference type="PANTHER" id="PTHR42648:SF11">
    <property type="entry name" value="TRANSPOSON TY4-P GAG-POL POLYPROTEIN"/>
    <property type="match status" value="1"/>
</dbReference>
<organism evidence="22 23">
    <name type="scientific">Austropuccinia psidii MF-1</name>
    <dbReference type="NCBI Taxonomy" id="1389203"/>
    <lineage>
        <taxon>Eukaryota</taxon>
        <taxon>Fungi</taxon>
        <taxon>Dikarya</taxon>
        <taxon>Basidiomycota</taxon>
        <taxon>Pucciniomycotina</taxon>
        <taxon>Pucciniomycetes</taxon>
        <taxon>Pucciniales</taxon>
        <taxon>Sphaerophragmiaceae</taxon>
        <taxon>Austropuccinia</taxon>
    </lineage>
</organism>
<evidence type="ECO:0000256" key="19">
    <source>
        <dbReference type="ARBA" id="ARBA00048173"/>
    </source>
</evidence>
<dbReference type="GO" id="GO:0003887">
    <property type="term" value="F:DNA-directed DNA polymerase activity"/>
    <property type="evidence" value="ECO:0007669"/>
    <property type="project" value="UniProtKB-KW"/>
</dbReference>
<evidence type="ECO:0000256" key="17">
    <source>
        <dbReference type="ARBA" id="ARBA00023113"/>
    </source>
</evidence>
<keyword evidence="14" id="KW-0229">DNA integration</keyword>
<evidence type="ECO:0000256" key="2">
    <source>
        <dbReference type="ARBA" id="ARBA00022578"/>
    </source>
</evidence>
<dbReference type="AlphaFoldDB" id="A0A9Q3KKC1"/>
<evidence type="ECO:0000256" key="10">
    <source>
        <dbReference type="ARBA" id="ARBA00022801"/>
    </source>
</evidence>
<evidence type="ECO:0000259" key="21">
    <source>
        <dbReference type="PROSITE" id="PS50994"/>
    </source>
</evidence>
<keyword evidence="7" id="KW-0479">Metal-binding</keyword>
<proteinExistence type="predicted"/>
<dbReference type="OrthoDB" id="3243429at2759"/>
<keyword evidence="16" id="KW-0808">Transferase</keyword>
<dbReference type="InterPro" id="IPR036397">
    <property type="entry name" value="RNaseH_sf"/>
</dbReference>
<evidence type="ECO:0000256" key="13">
    <source>
        <dbReference type="ARBA" id="ARBA00022884"/>
    </source>
</evidence>
<dbReference type="Proteomes" id="UP000765509">
    <property type="component" value="Unassembled WGS sequence"/>
</dbReference>
<dbReference type="Gene3D" id="3.30.420.10">
    <property type="entry name" value="Ribonuclease H-like superfamily/Ribonuclease H"/>
    <property type="match status" value="1"/>
</dbReference>
<keyword evidence="6" id="KW-0540">Nuclease</keyword>
<dbReference type="GO" id="GO:0008233">
    <property type="term" value="F:peptidase activity"/>
    <property type="evidence" value="ECO:0007669"/>
    <property type="project" value="UniProtKB-KW"/>
</dbReference>
<keyword evidence="9" id="KW-0255">Endonuclease</keyword>
<comment type="function">
    <text evidence="1">The aspartyl protease (PR) mediates the proteolytic cleavages of the Gag and Gag-Pol polyproteins after assembly of the VLP.</text>
</comment>
<evidence type="ECO:0000256" key="3">
    <source>
        <dbReference type="ARBA" id="ARBA00022612"/>
    </source>
</evidence>
<feature type="domain" description="Integrase catalytic" evidence="21">
    <location>
        <begin position="146"/>
        <end position="297"/>
    </location>
</feature>
<comment type="caution">
    <text evidence="22">The sequence shown here is derived from an EMBL/GenBank/DDBJ whole genome shotgun (WGS) entry which is preliminary data.</text>
</comment>
<dbReference type="GO" id="GO:0006310">
    <property type="term" value="P:DNA recombination"/>
    <property type="evidence" value="ECO:0007669"/>
    <property type="project" value="UniProtKB-KW"/>
</dbReference>
<accession>A0A9Q3KKC1</accession>
<evidence type="ECO:0000256" key="16">
    <source>
        <dbReference type="ARBA" id="ARBA00022932"/>
    </source>
</evidence>
<dbReference type="GO" id="GO:0046872">
    <property type="term" value="F:metal ion binding"/>
    <property type="evidence" value="ECO:0007669"/>
    <property type="project" value="UniProtKB-KW"/>
</dbReference>
<evidence type="ECO:0000256" key="11">
    <source>
        <dbReference type="ARBA" id="ARBA00022840"/>
    </source>
</evidence>
<evidence type="ECO:0000256" key="6">
    <source>
        <dbReference type="ARBA" id="ARBA00022722"/>
    </source>
</evidence>
<dbReference type="InterPro" id="IPR001584">
    <property type="entry name" value="Integrase_cat-core"/>
</dbReference>
<dbReference type="PANTHER" id="PTHR42648">
    <property type="entry name" value="TRANSPOSASE, PUTATIVE-RELATED"/>
    <property type="match status" value="1"/>
</dbReference>
<dbReference type="GO" id="GO:0003964">
    <property type="term" value="F:RNA-directed DNA polymerase activity"/>
    <property type="evidence" value="ECO:0007669"/>
    <property type="project" value="UniProtKB-KW"/>
</dbReference>
<dbReference type="GO" id="GO:0004519">
    <property type="term" value="F:endonuclease activity"/>
    <property type="evidence" value="ECO:0007669"/>
    <property type="project" value="UniProtKB-KW"/>
</dbReference>
<keyword evidence="16" id="KW-0239">DNA-directed DNA polymerase</keyword>
<name>A0A9Q3KKC1_9BASI</name>
<reference evidence="22" key="1">
    <citation type="submission" date="2021-03" db="EMBL/GenBank/DDBJ databases">
        <title>Draft genome sequence of rust myrtle Austropuccinia psidii MF-1, a brazilian biotype.</title>
        <authorList>
            <person name="Quecine M.C."/>
            <person name="Pachon D.M.R."/>
            <person name="Bonatelli M.L."/>
            <person name="Correr F.H."/>
            <person name="Franceschini L.M."/>
            <person name="Leite T.F."/>
            <person name="Margarido G.R.A."/>
            <person name="Almeida C.A."/>
            <person name="Ferrarezi J.A."/>
            <person name="Labate C.A."/>
        </authorList>
    </citation>
    <scope>NUCLEOTIDE SEQUENCE</scope>
    <source>
        <strain evidence="22">MF-1</strain>
    </source>
</reference>
<keyword evidence="17" id="KW-0917">Virion maturation</keyword>
<dbReference type="GO" id="GO:0003723">
    <property type="term" value="F:RNA binding"/>
    <property type="evidence" value="ECO:0007669"/>
    <property type="project" value="UniProtKB-KW"/>
</dbReference>
<dbReference type="GO" id="GO:0006508">
    <property type="term" value="P:proteolysis"/>
    <property type="evidence" value="ECO:0007669"/>
    <property type="project" value="UniProtKB-KW"/>
</dbReference>
<dbReference type="InterPro" id="IPR012337">
    <property type="entry name" value="RNaseH-like_sf"/>
</dbReference>
<dbReference type="GO" id="GO:0005524">
    <property type="term" value="F:ATP binding"/>
    <property type="evidence" value="ECO:0007669"/>
    <property type="project" value="UniProtKB-KW"/>
</dbReference>
<keyword evidence="13" id="KW-0694">RNA-binding</keyword>
<keyword evidence="12" id="KW-0460">Magnesium</keyword>
<keyword evidence="3" id="KW-1188">Viral release from host cell</keyword>
<dbReference type="EMBL" id="AVOT02110592">
    <property type="protein sequence ID" value="MBW0581681.1"/>
    <property type="molecule type" value="Genomic_DNA"/>
</dbReference>
<dbReference type="InterPro" id="IPR039537">
    <property type="entry name" value="Retrotran_Ty1/copia-like"/>
</dbReference>
<dbReference type="SUPFAM" id="SSF53098">
    <property type="entry name" value="Ribonuclease H-like"/>
    <property type="match status" value="1"/>
</dbReference>
<evidence type="ECO:0000256" key="4">
    <source>
        <dbReference type="ARBA" id="ARBA00022670"/>
    </source>
</evidence>
<comment type="catalytic activity">
    <reaction evidence="20">
        <text>DNA(n) + a 2'-deoxyribonucleoside 5'-triphosphate = DNA(n+1) + diphosphate</text>
        <dbReference type="Rhea" id="RHEA:22508"/>
        <dbReference type="Rhea" id="RHEA-COMP:17339"/>
        <dbReference type="Rhea" id="RHEA-COMP:17340"/>
        <dbReference type="ChEBI" id="CHEBI:33019"/>
        <dbReference type="ChEBI" id="CHEBI:61560"/>
        <dbReference type="ChEBI" id="CHEBI:173112"/>
        <dbReference type="EC" id="2.7.7.7"/>
    </reaction>
</comment>
<keyword evidence="10" id="KW-0378">Hydrolase</keyword>